<evidence type="ECO:0000313" key="1">
    <source>
        <dbReference type="EMBL" id="MBC9785343.1"/>
    </source>
</evidence>
<accession>A0ABR7T3J6</accession>
<dbReference type="PANTHER" id="PTHR33747">
    <property type="entry name" value="UPF0225 PROTEIN SCO1677"/>
    <property type="match status" value="1"/>
</dbReference>
<dbReference type="Pfam" id="PF02810">
    <property type="entry name" value="SEC-C"/>
    <property type="match status" value="1"/>
</dbReference>
<proteinExistence type="predicted"/>
<dbReference type="PANTHER" id="PTHR33747:SF1">
    <property type="entry name" value="ADENYLATE CYCLASE-ASSOCIATED CAP C-TERMINAL DOMAIN-CONTAINING PROTEIN"/>
    <property type="match status" value="1"/>
</dbReference>
<dbReference type="SUPFAM" id="SSF103642">
    <property type="entry name" value="Sec-C motif"/>
    <property type="match status" value="1"/>
</dbReference>
<dbReference type="Gene3D" id="3.10.450.50">
    <property type="match status" value="1"/>
</dbReference>
<comment type="caution">
    <text evidence="1">The sequence shown here is derived from an EMBL/GenBank/DDBJ whole genome shotgun (WGS) entry which is preliminary data.</text>
</comment>
<name>A0ABR7T3J6_HELCL</name>
<reference evidence="1 2" key="1">
    <citation type="submission" date="2020-07" db="EMBL/GenBank/DDBJ databases">
        <title>Draft whole-genome sequence of Heliobacterium chlorum DSM 3682, type strain.</title>
        <authorList>
            <person name="Kyndt J.A."/>
            <person name="Meyer T.E."/>
            <person name="Imhoff J.F."/>
        </authorList>
    </citation>
    <scope>NUCLEOTIDE SEQUENCE [LARGE SCALE GENOMIC DNA]</scope>
    <source>
        <strain evidence="1 2">DSM 3682</strain>
    </source>
</reference>
<dbReference type="InterPro" id="IPR004027">
    <property type="entry name" value="SEC_C_motif"/>
</dbReference>
<organism evidence="1 2">
    <name type="scientific">Heliobacterium chlorum</name>
    <dbReference type="NCBI Taxonomy" id="2698"/>
    <lineage>
        <taxon>Bacteria</taxon>
        <taxon>Bacillati</taxon>
        <taxon>Bacillota</taxon>
        <taxon>Clostridia</taxon>
        <taxon>Eubacteriales</taxon>
        <taxon>Heliobacteriaceae</taxon>
        <taxon>Heliobacterium</taxon>
    </lineage>
</organism>
<dbReference type="Proteomes" id="UP000617402">
    <property type="component" value="Unassembled WGS sequence"/>
</dbReference>
<keyword evidence="2" id="KW-1185">Reference proteome</keyword>
<sequence length="264" mass="30818">MEIGSHITFRKWGIIVNSKHTLSGVENNLLLDYVISLTHLYGLVPKDKVIDIYNLQNDDKVDIEMMNDVVHQANQELTDNFVKIHGNYFVAEAIMKVGEFEEQLRQRKGKPFYIPKREELLKYKEESYFEVTKEYEALRSYLTLNIFEGDEVKAEKLCEEVQGICENCFSMELIFNVFNREDVIFKNEDQVNEVLRRVMDLANNTRIWENNGHTPSEIFNMKERPNLRPLPKSGKFNKIGRNDPCPCGSGKKYKKCCGNLYSPE</sequence>
<gene>
    <name evidence="1" type="ORF">H1S01_12570</name>
</gene>
<evidence type="ECO:0000313" key="2">
    <source>
        <dbReference type="Proteomes" id="UP000617402"/>
    </source>
</evidence>
<dbReference type="EMBL" id="JACVHF010000013">
    <property type="protein sequence ID" value="MBC9785343.1"/>
    <property type="molecule type" value="Genomic_DNA"/>
</dbReference>
<protein>
    <submittedName>
        <fullName evidence="1">SEC-C domain-containing protein</fullName>
    </submittedName>
</protein>